<evidence type="ECO:0000313" key="2">
    <source>
        <dbReference type="EMBL" id="KAG0582353.1"/>
    </source>
</evidence>
<organism evidence="2 3">
    <name type="scientific">Ceratodon purpureus</name>
    <name type="common">Fire moss</name>
    <name type="synonym">Dicranum purpureum</name>
    <dbReference type="NCBI Taxonomy" id="3225"/>
    <lineage>
        <taxon>Eukaryota</taxon>
        <taxon>Viridiplantae</taxon>
        <taxon>Streptophyta</taxon>
        <taxon>Embryophyta</taxon>
        <taxon>Bryophyta</taxon>
        <taxon>Bryophytina</taxon>
        <taxon>Bryopsida</taxon>
        <taxon>Dicranidae</taxon>
        <taxon>Pseudoditrichales</taxon>
        <taxon>Ditrichaceae</taxon>
        <taxon>Ceratodon</taxon>
    </lineage>
</organism>
<gene>
    <name evidence="2" type="ORF">KC19_3G053400</name>
</gene>
<evidence type="ECO:0000313" key="3">
    <source>
        <dbReference type="Proteomes" id="UP000822688"/>
    </source>
</evidence>
<feature type="signal peptide" evidence="1">
    <location>
        <begin position="1"/>
        <end position="26"/>
    </location>
</feature>
<comment type="caution">
    <text evidence="2">The sequence shown here is derived from an EMBL/GenBank/DDBJ whole genome shotgun (WGS) entry which is preliminary data.</text>
</comment>
<sequence>MFLSCFLCSLGLLVVLLVEGVGRTHSHSTSVGKGELPVGSALLSGADMYIGIANTGQDV</sequence>
<accession>A0A8T0IIR3</accession>
<protein>
    <submittedName>
        <fullName evidence="2">Uncharacterized protein</fullName>
    </submittedName>
</protein>
<dbReference type="AlphaFoldDB" id="A0A8T0IIR3"/>
<dbReference type="EMBL" id="CM026423">
    <property type="protein sequence ID" value="KAG0582353.1"/>
    <property type="molecule type" value="Genomic_DNA"/>
</dbReference>
<name>A0A8T0IIR3_CERPU</name>
<reference evidence="2" key="1">
    <citation type="submission" date="2020-06" db="EMBL/GenBank/DDBJ databases">
        <title>WGS assembly of Ceratodon purpureus strain R40.</title>
        <authorList>
            <person name="Carey S.B."/>
            <person name="Jenkins J."/>
            <person name="Shu S."/>
            <person name="Lovell J.T."/>
            <person name="Sreedasyam A."/>
            <person name="Maumus F."/>
            <person name="Tiley G.P."/>
            <person name="Fernandez-Pozo N."/>
            <person name="Barry K."/>
            <person name="Chen C."/>
            <person name="Wang M."/>
            <person name="Lipzen A."/>
            <person name="Daum C."/>
            <person name="Saski C.A."/>
            <person name="Payton A.C."/>
            <person name="Mcbreen J.C."/>
            <person name="Conrad R.E."/>
            <person name="Kollar L.M."/>
            <person name="Olsson S."/>
            <person name="Huttunen S."/>
            <person name="Landis J.B."/>
            <person name="Wickett N.J."/>
            <person name="Johnson M.G."/>
            <person name="Rensing S.A."/>
            <person name="Grimwood J."/>
            <person name="Schmutz J."/>
            <person name="Mcdaniel S.F."/>
        </authorList>
    </citation>
    <scope>NUCLEOTIDE SEQUENCE</scope>
    <source>
        <strain evidence="2">R40</strain>
    </source>
</reference>
<proteinExistence type="predicted"/>
<keyword evidence="3" id="KW-1185">Reference proteome</keyword>
<feature type="chain" id="PRO_5035796508" evidence="1">
    <location>
        <begin position="27"/>
        <end position="59"/>
    </location>
</feature>
<keyword evidence="1" id="KW-0732">Signal</keyword>
<evidence type="ECO:0000256" key="1">
    <source>
        <dbReference type="SAM" id="SignalP"/>
    </source>
</evidence>
<dbReference type="Proteomes" id="UP000822688">
    <property type="component" value="Chromosome 3"/>
</dbReference>